<dbReference type="WBParaSite" id="ACAC_0000542301-mRNA-1">
    <property type="protein sequence ID" value="ACAC_0000542301-mRNA-1"/>
    <property type="gene ID" value="ACAC_0000542301"/>
</dbReference>
<organism evidence="2 3">
    <name type="scientific">Angiostrongylus cantonensis</name>
    <name type="common">Rat lungworm</name>
    <dbReference type="NCBI Taxonomy" id="6313"/>
    <lineage>
        <taxon>Eukaryota</taxon>
        <taxon>Metazoa</taxon>
        <taxon>Ecdysozoa</taxon>
        <taxon>Nematoda</taxon>
        <taxon>Chromadorea</taxon>
        <taxon>Rhabditida</taxon>
        <taxon>Rhabditina</taxon>
        <taxon>Rhabditomorpha</taxon>
        <taxon>Strongyloidea</taxon>
        <taxon>Metastrongylidae</taxon>
        <taxon>Angiostrongylus</taxon>
    </lineage>
</organism>
<dbReference type="Proteomes" id="UP000035642">
    <property type="component" value="Unassembled WGS sequence"/>
</dbReference>
<name>A0A0K0D5S8_ANGCA</name>
<sequence length="87" mass="9545">MLRGCPAGRQGRLVVRRSSPKHRFRTPAAEFCYDEQTRIISLPTVSPRSKTPAPANGGHSSDPSLPPTMTKPHTLQRQANVTKPNEA</sequence>
<evidence type="ECO:0000313" key="2">
    <source>
        <dbReference type="Proteomes" id="UP000035642"/>
    </source>
</evidence>
<feature type="compositionally biased region" description="Polar residues" evidence="1">
    <location>
        <begin position="71"/>
        <end position="87"/>
    </location>
</feature>
<feature type="region of interest" description="Disordered" evidence="1">
    <location>
        <begin position="1"/>
        <end position="22"/>
    </location>
</feature>
<protein>
    <submittedName>
        <fullName evidence="3">Uncharacterized protein</fullName>
    </submittedName>
</protein>
<dbReference type="STRING" id="6313.A0A0K0D5S8"/>
<feature type="region of interest" description="Disordered" evidence="1">
    <location>
        <begin position="43"/>
        <end position="87"/>
    </location>
</feature>
<accession>A0A0K0D5S8</accession>
<evidence type="ECO:0000256" key="1">
    <source>
        <dbReference type="SAM" id="MobiDB-lite"/>
    </source>
</evidence>
<proteinExistence type="predicted"/>
<keyword evidence="2" id="KW-1185">Reference proteome</keyword>
<dbReference type="AlphaFoldDB" id="A0A0K0D5S8"/>
<evidence type="ECO:0000313" key="3">
    <source>
        <dbReference type="WBParaSite" id="ACAC_0000542301-mRNA-1"/>
    </source>
</evidence>
<reference evidence="3" key="2">
    <citation type="submission" date="2017-02" db="UniProtKB">
        <authorList>
            <consortium name="WormBaseParasite"/>
        </authorList>
    </citation>
    <scope>IDENTIFICATION</scope>
</reference>
<reference evidence="2" key="1">
    <citation type="submission" date="2012-09" db="EMBL/GenBank/DDBJ databases">
        <authorList>
            <person name="Martin A.A."/>
        </authorList>
    </citation>
    <scope>NUCLEOTIDE SEQUENCE</scope>
</reference>